<keyword evidence="2" id="KW-0560">Oxidoreductase</keyword>
<dbReference type="InterPro" id="IPR007138">
    <property type="entry name" value="ABM_dom"/>
</dbReference>
<dbReference type="EMBL" id="QQWD01000024">
    <property type="protein sequence ID" value="REJ48961.1"/>
    <property type="molecule type" value="Genomic_DNA"/>
</dbReference>
<comment type="caution">
    <text evidence="2">The sequence shown here is derived from an EMBL/GenBank/DDBJ whole genome shotgun (WGS) entry which is preliminary data.</text>
</comment>
<dbReference type="Proteomes" id="UP000257002">
    <property type="component" value="Unassembled WGS sequence"/>
</dbReference>
<organism evidence="2 3">
    <name type="scientific">Microcystis wesenbergii TW10</name>
    <dbReference type="NCBI Taxonomy" id="2060474"/>
    <lineage>
        <taxon>Bacteria</taxon>
        <taxon>Bacillati</taxon>
        <taxon>Cyanobacteriota</taxon>
        <taxon>Cyanophyceae</taxon>
        <taxon>Oscillatoriophycideae</taxon>
        <taxon>Chroococcales</taxon>
        <taxon>Microcystaceae</taxon>
        <taxon>Microcystis</taxon>
    </lineage>
</organism>
<keyword evidence="2" id="KW-0503">Monooxygenase</keyword>
<dbReference type="InterPro" id="IPR050744">
    <property type="entry name" value="AI-2_Isomerase_LsrG"/>
</dbReference>
<dbReference type="InterPro" id="IPR011008">
    <property type="entry name" value="Dimeric_a/b-barrel"/>
</dbReference>
<dbReference type="GO" id="GO:0004497">
    <property type="term" value="F:monooxygenase activity"/>
    <property type="evidence" value="ECO:0007669"/>
    <property type="project" value="UniProtKB-KW"/>
</dbReference>
<dbReference type="Pfam" id="PF03992">
    <property type="entry name" value="ABM"/>
    <property type="match status" value="1"/>
</dbReference>
<dbReference type="PANTHER" id="PTHR33336:SF15">
    <property type="entry name" value="ABM DOMAIN-CONTAINING PROTEIN"/>
    <property type="match status" value="1"/>
</dbReference>
<proteinExistence type="predicted"/>
<evidence type="ECO:0000313" key="3">
    <source>
        <dbReference type="Proteomes" id="UP000257002"/>
    </source>
</evidence>
<dbReference type="Gene3D" id="3.30.70.100">
    <property type="match status" value="1"/>
</dbReference>
<dbReference type="AlphaFoldDB" id="A0A3E0LN46"/>
<name>A0A3E0LN46_9CHRO</name>
<protein>
    <submittedName>
        <fullName evidence="2">Antibiotic biosynthesis monooxygenase</fullName>
    </submittedName>
</protein>
<dbReference type="PROSITE" id="PS51725">
    <property type="entry name" value="ABM"/>
    <property type="match status" value="1"/>
</dbReference>
<dbReference type="PANTHER" id="PTHR33336">
    <property type="entry name" value="QUINOL MONOOXYGENASE YGIN-RELATED"/>
    <property type="match status" value="1"/>
</dbReference>
<sequence length="95" mass="10770">MVRVLAKVVALPEQVASVKALLLTLVEPTRQEPGCIRYELWQNENDPTNFNWVEEWESREALESHLNTPHFKTTNANLSVLLATDPVIGLYQLVA</sequence>
<gene>
    <name evidence="2" type="ORF">DWQ51_18255</name>
</gene>
<evidence type="ECO:0000259" key="1">
    <source>
        <dbReference type="PROSITE" id="PS51725"/>
    </source>
</evidence>
<accession>A0A3E0LN46</accession>
<reference evidence="2 3" key="1">
    <citation type="submission" date="2017-10" db="EMBL/GenBank/DDBJ databases">
        <title>A large-scale comparative metagenomic study reveals the eutrophication-driven functional interactions in six Microcystis-epibionts communities.</title>
        <authorList>
            <person name="Li Q."/>
            <person name="Lin F."/>
        </authorList>
    </citation>
    <scope>NUCLEOTIDE SEQUENCE [LARGE SCALE GENOMIC DNA]</scope>
    <source>
        <strain evidence="2">TW10</strain>
    </source>
</reference>
<feature type="domain" description="ABM" evidence="1">
    <location>
        <begin position="2"/>
        <end position="91"/>
    </location>
</feature>
<evidence type="ECO:0000313" key="2">
    <source>
        <dbReference type="EMBL" id="REJ48961.1"/>
    </source>
</evidence>
<dbReference type="SUPFAM" id="SSF54909">
    <property type="entry name" value="Dimeric alpha+beta barrel"/>
    <property type="match status" value="1"/>
</dbReference>